<evidence type="ECO:0000256" key="1">
    <source>
        <dbReference type="PROSITE-ProRule" id="PRU00175"/>
    </source>
</evidence>
<proteinExistence type="predicted"/>
<dbReference type="Gene3D" id="3.30.40.10">
    <property type="entry name" value="Zinc/RING finger domain, C3HC4 (zinc finger)"/>
    <property type="match status" value="1"/>
</dbReference>
<reference evidence="3" key="1">
    <citation type="submission" date="2021-06" db="EMBL/GenBank/DDBJ databases">
        <title>Comparative genomics, transcriptomics and evolutionary studies reveal genomic signatures of adaptation to plant cell wall in hemibiotrophic fungi.</title>
        <authorList>
            <consortium name="DOE Joint Genome Institute"/>
            <person name="Baroncelli R."/>
            <person name="Diaz J.F."/>
            <person name="Benocci T."/>
            <person name="Peng M."/>
            <person name="Battaglia E."/>
            <person name="Haridas S."/>
            <person name="Andreopoulos W."/>
            <person name="Labutti K."/>
            <person name="Pangilinan J."/>
            <person name="Floch G.L."/>
            <person name="Makela M.R."/>
            <person name="Henrissat B."/>
            <person name="Grigoriev I.V."/>
            <person name="Crouch J.A."/>
            <person name="De Vries R.P."/>
            <person name="Sukno S.A."/>
            <person name="Thon M.R."/>
        </authorList>
    </citation>
    <scope>NUCLEOTIDE SEQUENCE</scope>
    <source>
        <strain evidence="3">CBS 193.32</strain>
    </source>
</reference>
<dbReference type="PROSITE" id="PS50089">
    <property type="entry name" value="ZF_RING_2"/>
    <property type="match status" value="1"/>
</dbReference>
<sequence>MAIKVICSTCCRNYQEYGSSGSVVCSKYSHNVKGSQETRVLYSLECLICHDNCERHLIAIHCGHIFHSECLRDAGPQFVNKCPYCQASVSGKQRRVNPTYTAARKIVTADGELQTTSEDIWQLRREEKRRLLRLQLEGVLEQERELRRDYHIWWTQSPQTRSL</sequence>
<feature type="domain" description="RING-type" evidence="2">
    <location>
        <begin position="46"/>
        <end position="86"/>
    </location>
</feature>
<dbReference type="InterPro" id="IPR013083">
    <property type="entry name" value="Znf_RING/FYVE/PHD"/>
</dbReference>
<dbReference type="GeneID" id="85452087"/>
<dbReference type="SUPFAM" id="SSF57850">
    <property type="entry name" value="RING/U-box"/>
    <property type="match status" value="1"/>
</dbReference>
<comment type="caution">
    <text evidence="3">The sequence shown here is derived from an EMBL/GenBank/DDBJ whole genome shotgun (WGS) entry which is preliminary data.</text>
</comment>
<keyword evidence="1" id="KW-0863">Zinc-finger</keyword>
<dbReference type="SMART" id="SM00184">
    <property type="entry name" value="RING"/>
    <property type="match status" value="1"/>
</dbReference>
<dbReference type="EMBL" id="JAHMHR010000090">
    <property type="protein sequence ID" value="KAK1657566.1"/>
    <property type="molecule type" value="Genomic_DNA"/>
</dbReference>
<accession>A0AAJ0A9J9</accession>
<organism evidence="3 4">
    <name type="scientific">Colletotrichum godetiae</name>
    <dbReference type="NCBI Taxonomy" id="1209918"/>
    <lineage>
        <taxon>Eukaryota</taxon>
        <taxon>Fungi</taxon>
        <taxon>Dikarya</taxon>
        <taxon>Ascomycota</taxon>
        <taxon>Pezizomycotina</taxon>
        <taxon>Sordariomycetes</taxon>
        <taxon>Hypocreomycetidae</taxon>
        <taxon>Glomerellales</taxon>
        <taxon>Glomerellaceae</taxon>
        <taxon>Colletotrichum</taxon>
        <taxon>Colletotrichum acutatum species complex</taxon>
    </lineage>
</organism>
<dbReference type="RefSeq" id="XP_060422330.1">
    <property type="nucleotide sequence ID" value="XM_060567561.1"/>
</dbReference>
<dbReference type="GO" id="GO:0008270">
    <property type="term" value="F:zinc ion binding"/>
    <property type="evidence" value="ECO:0007669"/>
    <property type="project" value="UniProtKB-KW"/>
</dbReference>
<dbReference type="Proteomes" id="UP001224890">
    <property type="component" value="Unassembled WGS sequence"/>
</dbReference>
<dbReference type="AlphaFoldDB" id="A0AAJ0A9J9"/>
<keyword evidence="1" id="KW-0479">Metal-binding</keyword>
<name>A0AAJ0A9J9_9PEZI</name>
<dbReference type="InterPro" id="IPR001841">
    <property type="entry name" value="Znf_RING"/>
</dbReference>
<keyword evidence="1" id="KW-0862">Zinc</keyword>
<protein>
    <recommendedName>
        <fullName evidence="2">RING-type domain-containing protein</fullName>
    </recommendedName>
</protein>
<evidence type="ECO:0000313" key="3">
    <source>
        <dbReference type="EMBL" id="KAK1657566.1"/>
    </source>
</evidence>
<evidence type="ECO:0000259" key="2">
    <source>
        <dbReference type="PROSITE" id="PS50089"/>
    </source>
</evidence>
<evidence type="ECO:0000313" key="4">
    <source>
        <dbReference type="Proteomes" id="UP001224890"/>
    </source>
</evidence>
<keyword evidence="4" id="KW-1185">Reference proteome</keyword>
<gene>
    <name evidence="3" type="ORF">BDP55DRAFT_436196</name>
</gene>